<dbReference type="AlphaFoldDB" id="A0A1G2R4T8"/>
<feature type="transmembrane region" description="Helical" evidence="1">
    <location>
        <begin position="64"/>
        <end position="84"/>
    </location>
</feature>
<protein>
    <submittedName>
        <fullName evidence="2">Uncharacterized protein</fullName>
    </submittedName>
</protein>
<dbReference type="InterPro" id="IPR043993">
    <property type="entry name" value="T4SS_pilin"/>
</dbReference>
<evidence type="ECO:0000313" key="2">
    <source>
        <dbReference type="EMBL" id="OHA67833.1"/>
    </source>
</evidence>
<feature type="transmembrane region" description="Helical" evidence="1">
    <location>
        <begin position="20"/>
        <end position="43"/>
    </location>
</feature>
<comment type="caution">
    <text evidence="2">The sequence shown here is derived from an EMBL/GenBank/DDBJ whole genome shotgun (WGS) entry which is preliminary data.</text>
</comment>
<dbReference type="Proteomes" id="UP000176901">
    <property type="component" value="Unassembled WGS sequence"/>
</dbReference>
<evidence type="ECO:0000256" key="1">
    <source>
        <dbReference type="SAM" id="Phobius"/>
    </source>
</evidence>
<name>A0A1G2R4T8_9BACT</name>
<sequence length="90" mass="9380">MEGVPPLPTGPQTGAQLLAIIDVITNWIFAGFVALAVVMVLLAAFQFVREGGNPEKISEARQKLIWAAVGVAVALVAKGFVPVIQNVLGA</sequence>
<accession>A0A1G2R4T8</accession>
<organism evidence="2 3">
    <name type="scientific">Candidatus Wildermuthbacteria bacterium RIFCSPHIGHO2_02_FULL_47_12</name>
    <dbReference type="NCBI Taxonomy" id="1802451"/>
    <lineage>
        <taxon>Bacteria</taxon>
        <taxon>Candidatus Wildermuthiibacteriota</taxon>
    </lineage>
</organism>
<dbReference type="STRING" id="1802451.A3C82_01480"/>
<keyword evidence="1" id="KW-1133">Transmembrane helix</keyword>
<keyword evidence="1" id="KW-0812">Transmembrane</keyword>
<dbReference type="Pfam" id="PF18895">
    <property type="entry name" value="T4SS_pilin"/>
    <property type="match status" value="1"/>
</dbReference>
<gene>
    <name evidence="2" type="ORF">A3C82_01480</name>
</gene>
<reference evidence="2 3" key="1">
    <citation type="journal article" date="2016" name="Nat. Commun.">
        <title>Thousands of microbial genomes shed light on interconnected biogeochemical processes in an aquifer system.</title>
        <authorList>
            <person name="Anantharaman K."/>
            <person name="Brown C.T."/>
            <person name="Hug L.A."/>
            <person name="Sharon I."/>
            <person name="Castelle C.J."/>
            <person name="Probst A.J."/>
            <person name="Thomas B.C."/>
            <person name="Singh A."/>
            <person name="Wilkins M.J."/>
            <person name="Karaoz U."/>
            <person name="Brodie E.L."/>
            <person name="Williams K.H."/>
            <person name="Hubbard S.S."/>
            <person name="Banfield J.F."/>
        </authorList>
    </citation>
    <scope>NUCLEOTIDE SEQUENCE [LARGE SCALE GENOMIC DNA]</scope>
</reference>
<proteinExistence type="predicted"/>
<dbReference type="EMBL" id="MHTW01000004">
    <property type="protein sequence ID" value="OHA67833.1"/>
    <property type="molecule type" value="Genomic_DNA"/>
</dbReference>
<keyword evidence="1" id="KW-0472">Membrane</keyword>
<evidence type="ECO:0000313" key="3">
    <source>
        <dbReference type="Proteomes" id="UP000176901"/>
    </source>
</evidence>